<accession>A0A6B2FUE0</accession>
<protein>
    <submittedName>
        <fullName evidence="2">Uncharacterized protein</fullName>
    </submittedName>
</protein>
<sequence>MNVRSTIYTIKYGLVIGVASYTLQYATKYIIDFKIIRLIILRANHILSLVGLFGILIAFVAFIAEMAKRSIKRDNFFNLFKAFKATRLVKKALLRVDEINPETGKTNFVSKSFNNCVRWSYADFEHNKMLVKAKIPFNGQARKMWQENKDAFVDAITSQYPEYNFSHEKERGYYVLVGIKSKN</sequence>
<organism evidence="2">
    <name type="scientific">Lactobacillus paragasseri</name>
    <dbReference type="NCBI Taxonomy" id="2107999"/>
    <lineage>
        <taxon>Bacteria</taxon>
        <taxon>Bacillati</taxon>
        <taxon>Bacillota</taxon>
        <taxon>Bacilli</taxon>
        <taxon>Lactobacillales</taxon>
        <taxon>Lactobacillaceae</taxon>
        <taxon>Lactobacillus</taxon>
    </lineage>
</organism>
<comment type="caution">
    <text evidence="2">The sequence shown here is derived from an EMBL/GenBank/DDBJ whole genome shotgun (WGS) entry which is preliminary data.</text>
</comment>
<name>A0A6B2FUE0_9LACO</name>
<gene>
    <name evidence="2" type="ORF">GWG61_06330</name>
</gene>
<feature type="transmembrane region" description="Helical" evidence="1">
    <location>
        <begin position="12"/>
        <end position="31"/>
    </location>
</feature>
<evidence type="ECO:0000313" key="2">
    <source>
        <dbReference type="EMBL" id="NDJ74105.1"/>
    </source>
</evidence>
<evidence type="ECO:0000256" key="1">
    <source>
        <dbReference type="SAM" id="Phobius"/>
    </source>
</evidence>
<keyword evidence="1" id="KW-0812">Transmembrane</keyword>
<dbReference type="RefSeq" id="WP_144231639.1">
    <property type="nucleotide sequence ID" value="NZ_CAKMAD010000011.1"/>
</dbReference>
<reference evidence="2" key="1">
    <citation type="submission" date="2020-01" db="EMBL/GenBank/DDBJ databases">
        <title>Vaginal microbiome of pregnant Indian women: Insights into the genome of dominants Lactobacillus species.</title>
        <authorList>
            <person name="Das B."/>
            <person name="Mehta O."/>
            <person name="Ghosh T.S."/>
            <person name="Kothidar A."/>
            <person name="Gowtham M.R."/>
            <person name="Mitra R."/>
            <person name="Kshetrapal P."/>
            <person name="Wadhwa N."/>
            <person name="Thiruvengadam R."/>
            <person name="Nair G.B."/>
            <person name="Bhatnagar S."/>
            <person name="Das B."/>
        </authorList>
    </citation>
    <scope>NUCLEOTIDE SEQUENCE</scope>
    <source>
        <strain evidence="2">Indica</strain>
    </source>
</reference>
<keyword evidence="1" id="KW-0472">Membrane</keyword>
<dbReference type="EMBL" id="JAADJO010000013">
    <property type="protein sequence ID" value="NDJ74105.1"/>
    <property type="molecule type" value="Genomic_DNA"/>
</dbReference>
<feature type="transmembrane region" description="Helical" evidence="1">
    <location>
        <begin position="43"/>
        <end position="64"/>
    </location>
</feature>
<proteinExistence type="predicted"/>
<dbReference type="AlphaFoldDB" id="A0A6B2FUE0"/>
<keyword evidence="1" id="KW-1133">Transmembrane helix</keyword>